<comment type="caution">
    <text evidence="1">The sequence shown here is derived from an EMBL/GenBank/DDBJ whole genome shotgun (WGS) entry which is preliminary data.</text>
</comment>
<dbReference type="STRING" id="1235802.C823_02809"/>
<gene>
    <name evidence="1" type="ORF">C823_02809</name>
</gene>
<dbReference type="HOGENOM" id="CLU_3309943_0_0_9"/>
<evidence type="ECO:0000313" key="1">
    <source>
        <dbReference type="EMBL" id="EMZ25793.1"/>
    </source>
</evidence>
<dbReference type="EMBL" id="AQFT01000087">
    <property type="protein sequence ID" value="EMZ25793.1"/>
    <property type="molecule type" value="Genomic_DNA"/>
</dbReference>
<evidence type="ECO:0000313" key="2">
    <source>
        <dbReference type="Proteomes" id="UP000012589"/>
    </source>
</evidence>
<accession>N2AH45</accession>
<reference evidence="1 2" key="1">
    <citation type="journal article" date="2014" name="Genome Announc.">
        <title>Draft genome sequences of the altered schaedler flora, a defined bacterial community from gnotobiotic mice.</title>
        <authorList>
            <person name="Wannemuehler M.J."/>
            <person name="Overstreet A.M."/>
            <person name="Ward D.V."/>
            <person name="Phillips G.J."/>
        </authorList>
    </citation>
    <scope>NUCLEOTIDE SEQUENCE [LARGE SCALE GENOMIC DNA]</scope>
    <source>
        <strain evidence="1 2">ASF492</strain>
    </source>
</reference>
<dbReference type="PATRIC" id="fig|1235802.3.peg.2965"/>
<sequence>MAKNVAVYAYASTGHEEQQSSYEVQVDGYTNYINGCENW</sequence>
<name>N2AH45_9FIRM</name>
<organism evidence="1 2">
    <name type="scientific">Eubacterium plexicaudatum ASF492</name>
    <dbReference type="NCBI Taxonomy" id="1235802"/>
    <lineage>
        <taxon>Bacteria</taxon>
        <taxon>Bacillati</taxon>
        <taxon>Bacillota</taxon>
        <taxon>Clostridia</taxon>
        <taxon>Eubacteriales</taxon>
        <taxon>Eubacteriaceae</taxon>
        <taxon>Eubacterium</taxon>
    </lineage>
</organism>
<dbReference type="AlphaFoldDB" id="N2AH45"/>
<protein>
    <submittedName>
        <fullName evidence="1">Uncharacterized protein</fullName>
    </submittedName>
</protein>
<dbReference type="Proteomes" id="UP000012589">
    <property type="component" value="Unassembled WGS sequence"/>
</dbReference>
<proteinExistence type="predicted"/>
<keyword evidence="2" id="KW-1185">Reference proteome</keyword>